<dbReference type="NCBIfam" id="TIGR01549">
    <property type="entry name" value="HAD-SF-IA-v1"/>
    <property type="match status" value="1"/>
</dbReference>
<sequence length="212" mass="24661">MTKLKDKKSVIFDLGNVIVDIDLNITFQRFKELGYYIDENFLKIYHQTPIFKDFEEGRVTPHEFTAELLQKMKQGVTTDDVIAAWNSLLGDYKEERISTILELRKTHQVYLLSNTNSLHIDSCAYRVPIVGSLDKLFDKIYYSHEMGMSKPNDIIFETVLRDADIKAEETLYLDDSVANVEAARNLGIESWLVEYPDQWVPQMNQLLKETIQ</sequence>
<protein>
    <submittedName>
        <fullName evidence="1">HAD family phosphatase</fullName>
    </submittedName>
</protein>
<dbReference type="EMBL" id="JAPDPJ010000001">
    <property type="protein sequence ID" value="MCW3784869.1"/>
    <property type="molecule type" value="Genomic_DNA"/>
</dbReference>
<dbReference type="InterPro" id="IPR023214">
    <property type="entry name" value="HAD_sf"/>
</dbReference>
<keyword evidence="2" id="KW-1185">Reference proteome</keyword>
<accession>A0AAE3M193</accession>
<evidence type="ECO:0000313" key="2">
    <source>
        <dbReference type="Proteomes" id="UP001209229"/>
    </source>
</evidence>
<dbReference type="InterPro" id="IPR006439">
    <property type="entry name" value="HAD-SF_hydro_IA"/>
</dbReference>
<comment type="caution">
    <text evidence="1">The sequence shown here is derived from an EMBL/GenBank/DDBJ whole genome shotgun (WGS) entry which is preliminary data.</text>
</comment>
<dbReference type="CDD" id="cd02603">
    <property type="entry name" value="HAD_sEH-N_like"/>
    <property type="match status" value="1"/>
</dbReference>
<reference evidence="1" key="1">
    <citation type="submission" date="2022-10" db="EMBL/GenBank/DDBJ databases">
        <authorList>
            <person name="Yu W.X."/>
        </authorList>
    </citation>
    <scope>NUCLEOTIDE SEQUENCE</scope>
    <source>
        <strain evidence="1">AAT</strain>
    </source>
</reference>
<dbReference type="Gene3D" id="3.40.50.1000">
    <property type="entry name" value="HAD superfamily/HAD-like"/>
    <property type="match status" value="1"/>
</dbReference>
<dbReference type="Pfam" id="PF00702">
    <property type="entry name" value="Hydrolase"/>
    <property type="match status" value="1"/>
</dbReference>
<dbReference type="SFLD" id="SFLDG01129">
    <property type="entry name" value="C1.5:_HAD__Beta-PGM__Phosphata"/>
    <property type="match status" value="1"/>
</dbReference>
<dbReference type="RefSeq" id="WP_301188440.1">
    <property type="nucleotide sequence ID" value="NZ_JAPDPJ010000001.1"/>
</dbReference>
<dbReference type="PANTHER" id="PTHR43611">
    <property type="entry name" value="ALPHA-D-GLUCOSE 1-PHOSPHATE PHOSPHATASE"/>
    <property type="match status" value="1"/>
</dbReference>
<organism evidence="1 2">
    <name type="scientific">Plebeiibacterium sediminum</name>
    <dbReference type="NCBI Taxonomy" id="2992112"/>
    <lineage>
        <taxon>Bacteria</taxon>
        <taxon>Pseudomonadati</taxon>
        <taxon>Bacteroidota</taxon>
        <taxon>Bacteroidia</taxon>
        <taxon>Marinilabiliales</taxon>
        <taxon>Marinilabiliaceae</taxon>
        <taxon>Plebeiibacterium</taxon>
    </lineage>
</organism>
<proteinExistence type="predicted"/>
<dbReference type="Gene3D" id="1.10.150.240">
    <property type="entry name" value="Putative phosphatase, domain 2"/>
    <property type="match status" value="1"/>
</dbReference>
<dbReference type="Proteomes" id="UP001209229">
    <property type="component" value="Unassembled WGS sequence"/>
</dbReference>
<name>A0AAE3M193_9BACT</name>
<dbReference type="SUPFAM" id="SSF56784">
    <property type="entry name" value="HAD-like"/>
    <property type="match status" value="1"/>
</dbReference>
<dbReference type="NCBIfam" id="TIGR01509">
    <property type="entry name" value="HAD-SF-IA-v3"/>
    <property type="match status" value="1"/>
</dbReference>
<dbReference type="SFLD" id="SFLDS00003">
    <property type="entry name" value="Haloacid_Dehalogenase"/>
    <property type="match status" value="1"/>
</dbReference>
<dbReference type="AlphaFoldDB" id="A0AAE3M193"/>
<evidence type="ECO:0000313" key="1">
    <source>
        <dbReference type="EMBL" id="MCW3784869.1"/>
    </source>
</evidence>
<gene>
    <name evidence="1" type="ORF">OM075_00245</name>
</gene>
<dbReference type="InterPro" id="IPR023198">
    <property type="entry name" value="PGP-like_dom2"/>
</dbReference>
<dbReference type="PANTHER" id="PTHR43611:SF3">
    <property type="entry name" value="FLAVIN MONONUCLEOTIDE HYDROLASE 1, CHLOROPLATIC"/>
    <property type="match status" value="1"/>
</dbReference>
<dbReference type="InterPro" id="IPR036412">
    <property type="entry name" value="HAD-like_sf"/>
</dbReference>